<keyword evidence="6" id="KW-1185">Reference proteome</keyword>
<protein>
    <submittedName>
        <fullName evidence="5">Histidine kinase</fullName>
    </submittedName>
</protein>
<comment type="caution">
    <text evidence="5">The sequence shown here is derived from an EMBL/GenBank/DDBJ whole genome shotgun (WGS) entry which is preliminary data.</text>
</comment>
<dbReference type="AlphaFoldDB" id="A0A064CFD3"/>
<evidence type="ECO:0000313" key="6">
    <source>
        <dbReference type="Proteomes" id="UP000022835"/>
    </source>
</evidence>
<sequence>MEHSDPRVEDSIPAEPLDGTDAEQAAEIVIEAATRNAMSAAQLGRMLVEAGRSVSDEDELLSLLQRVAPIAQEAIQGADYTGITIDLGGLTYTAVHTDERTLRIDTEQYDAGEGPCLHASRTRTTVQLDSEDAMAAWPRFANAAREEGIHSFLAAPLFTDDLTLGSFNLYGRAFHAFDGLDAEILDLLTKAVSRAIGDFARYKSARDTAESIQRVLQSRAPIEQAKGVLMAMHGIDADAAFDVLRKQSQQTNVPVRVLAVQFLEQVAGSNGNGQQAHN</sequence>
<gene>
    <name evidence="5" type="ORF">Y900_005370</name>
</gene>
<dbReference type="eggNOG" id="COG2203">
    <property type="taxonomic scope" value="Bacteria"/>
</dbReference>
<feature type="domain" description="ANTAR" evidence="4">
    <location>
        <begin position="202"/>
        <end position="263"/>
    </location>
</feature>
<dbReference type="RefSeq" id="WP_036339786.1">
    <property type="nucleotide sequence ID" value="NZ_JALN02000001.1"/>
</dbReference>
<keyword evidence="5" id="KW-0808">Transferase</keyword>
<dbReference type="SUPFAM" id="SSF55781">
    <property type="entry name" value="GAF domain-like"/>
    <property type="match status" value="1"/>
</dbReference>
<dbReference type="InterPro" id="IPR029016">
    <property type="entry name" value="GAF-like_dom_sf"/>
</dbReference>
<dbReference type="Proteomes" id="UP000022835">
    <property type="component" value="Unassembled WGS sequence"/>
</dbReference>
<dbReference type="Pfam" id="PF13185">
    <property type="entry name" value="GAF_2"/>
    <property type="match status" value="1"/>
</dbReference>
<name>A0A064CFD3_9MYCO</name>
<keyword evidence="5" id="KW-0418">Kinase</keyword>
<evidence type="ECO:0000256" key="3">
    <source>
        <dbReference type="SAM" id="MobiDB-lite"/>
    </source>
</evidence>
<feature type="region of interest" description="Disordered" evidence="3">
    <location>
        <begin position="1"/>
        <end position="21"/>
    </location>
</feature>
<dbReference type="Gene3D" id="3.30.450.40">
    <property type="match status" value="1"/>
</dbReference>
<evidence type="ECO:0000256" key="1">
    <source>
        <dbReference type="ARBA" id="ARBA00023015"/>
    </source>
</evidence>
<feature type="compositionally biased region" description="Basic and acidic residues" evidence="3">
    <location>
        <begin position="1"/>
        <end position="10"/>
    </location>
</feature>
<accession>A0A064CFD3</accession>
<dbReference type="InterPro" id="IPR003018">
    <property type="entry name" value="GAF"/>
</dbReference>
<dbReference type="InterPro" id="IPR012074">
    <property type="entry name" value="GAF_ANTAR"/>
</dbReference>
<dbReference type="PROSITE" id="PS50921">
    <property type="entry name" value="ANTAR"/>
    <property type="match status" value="1"/>
</dbReference>
<dbReference type="Pfam" id="PF03861">
    <property type="entry name" value="ANTAR"/>
    <property type="match status" value="1"/>
</dbReference>
<dbReference type="InterPro" id="IPR036388">
    <property type="entry name" value="WH-like_DNA-bd_sf"/>
</dbReference>
<dbReference type="SMART" id="SM01012">
    <property type="entry name" value="ANTAR"/>
    <property type="match status" value="1"/>
</dbReference>
<dbReference type="Gene3D" id="1.10.10.10">
    <property type="entry name" value="Winged helix-like DNA-binding domain superfamily/Winged helix DNA-binding domain"/>
    <property type="match status" value="1"/>
</dbReference>
<dbReference type="STRING" id="1440774.Y900_005370"/>
<proteinExistence type="predicted"/>
<dbReference type="PIRSF" id="PIRSF036625">
    <property type="entry name" value="GAF_ANTAR"/>
    <property type="match status" value="1"/>
</dbReference>
<evidence type="ECO:0000313" key="5">
    <source>
        <dbReference type="EMBL" id="KDE98381.1"/>
    </source>
</evidence>
<keyword evidence="2" id="KW-0804">Transcription</keyword>
<evidence type="ECO:0000259" key="4">
    <source>
        <dbReference type="PROSITE" id="PS50921"/>
    </source>
</evidence>
<evidence type="ECO:0000256" key="2">
    <source>
        <dbReference type="ARBA" id="ARBA00023163"/>
    </source>
</evidence>
<dbReference type="InterPro" id="IPR005561">
    <property type="entry name" value="ANTAR"/>
</dbReference>
<keyword evidence="1" id="KW-0805">Transcription regulation</keyword>
<dbReference type="GO" id="GO:0003723">
    <property type="term" value="F:RNA binding"/>
    <property type="evidence" value="ECO:0007669"/>
    <property type="project" value="InterPro"/>
</dbReference>
<organism evidence="5 6">
    <name type="scientific">Mycolicibacterium aromaticivorans JS19b1 = JCM 16368</name>
    <dbReference type="NCBI Taxonomy" id="1440774"/>
    <lineage>
        <taxon>Bacteria</taxon>
        <taxon>Bacillati</taxon>
        <taxon>Actinomycetota</taxon>
        <taxon>Actinomycetes</taxon>
        <taxon>Mycobacteriales</taxon>
        <taxon>Mycobacteriaceae</taxon>
        <taxon>Mycolicibacterium</taxon>
    </lineage>
</organism>
<dbReference type="GO" id="GO:0016301">
    <property type="term" value="F:kinase activity"/>
    <property type="evidence" value="ECO:0007669"/>
    <property type="project" value="UniProtKB-KW"/>
</dbReference>
<dbReference type="EMBL" id="JALN02000001">
    <property type="protein sequence ID" value="KDE98381.1"/>
    <property type="molecule type" value="Genomic_DNA"/>
</dbReference>
<dbReference type="OrthoDB" id="4929862at2"/>
<reference evidence="5" key="1">
    <citation type="submission" date="2014-05" db="EMBL/GenBank/DDBJ databases">
        <title>Genome sequence of Mycobacterium aromaticivorans strain JS19b1T (= DSM 45407T).</title>
        <authorList>
            <person name="Kwak Y."/>
            <person name="Park G.-S."/>
            <person name="Li Q.X."/>
            <person name="Lee S.-E."/>
            <person name="Shin J.-H."/>
        </authorList>
    </citation>
    <scope>NUCLEOTIDE SEQUENCE [LARGE SCALE GENOMIC DNA]</scope>
    <source>
        <strain evidence="5">JS19b1</strain>
    </source>
</reference>